<feature type="region of interest" description="Disordered" evidence="6">
    <location>
        <begin position="119"/>
        <end position="141"/>
    </location>
</feature>
<evidence type="ECO:0000256" key="2">
    <source>
        <dbReference type="ARBA" id="ARBA00007262"/>
    </source>
</evidence>
<comment type="similarity">
    <text evidence="2">Belongs to the IFI6/IFI27 family.</text>
</comment>
<evidence type="ECO:0000313" key="8">
    <source>
        <dbReference type="EMBL" id="KAF9550716.1"/>
    </source>
</evidence>
<comment type="subcellular location">
    <subcellularLocation>
        <location evidence="1">Membrane</location>
        <topology evidence="1">Multi-pass membrane protein</topology>
    </subcellularLocation>
</comment>
<dbReference type="Pfam" id="PF06140">
    <property type="entry name" value="Ifi-6-16"/>
    <property type="match status" value="1"/>
</dbReference>
<feature type="compositionally biased region" description="Acidic residues" evidence="6">
    <location>
        <begin position="119"/>
        <end position="135"/>
    </location>
</feature>
<evidence type="ECO:0000256" key="6">
    <source>
        <dbReference type="SAM" id="MobiDB-lite"/>
    </source>
</evidence>
<comment type="caution">
    <text evidence="8">The sequence shown here is derived from an EMBL/GenBank/DDBJ whole genome shotgun (WGS) entry which is preliminary data.</text>
</comment>
<dbReference type="InterPro" id="IPR038213">
    <property type="entry name" value="IFI6/IFI27-like_sf"/>
</dbReference>
<keyword evidence="4 7" id="KW-1133">Transmembrane helix</keyword>
<dbReference type="AlphaFoldDB" id="A0A9P6K7K6"/>
<dbReference type="Proteomes" id="UP000723463">
    <property type="component" value="Unassembled WGS sequence"/>
</dbReference>
<evidence type="ECO:0000256" key="4">
    <source>
        <dbReference type="ARBA" id="ARBA00022989"/>
    </source>
</evidence>
<sequence>MPWNSLSTGAVVIIGAVALPVTIPITVAALGFSTTGIVAGSAAIKIVAVYGGIGSVGSICAALQLIGAGGLGVAENAIAVAVGGVTVGVISKIVNCFQPARNDGGRPLVAKDVVLDETIGGDDEDAEGTNTEDSEGIGNTMGGAHFVVKGVYSATETEGEGEQPADVTTTETTIGGGGEDERVNGTVTVDDNASPRWDSHAHSNILALSATYSFERPSKLFFSSPNTIAHQSASVARPMAALSAIASNITTIQHQLTHSTDQQSAHHLELLEQLVELLKEQAASKGREEQMLREYPIPRLFVILPDSYEKWEPRNIMAERFRLFFLCECSDHCNPSVGSTTSSGQLIIAATASSTPVPVRGSVHLAKHEGYELSRSKEFFDRYGPYVLGTLRILKHCLTVAKVAAPAIALVESGVNDVMDVVTSI</sequence>
<evidence type="ECO:0000256" key="1">
    <source>
        <dbReference type="ARBA" id="ARBA00004141"/>
    </source>
</evidence>
<feature type="region of interest" description="Disordered" evidence="6">
    <location>
        <begin position="154"/>
        <end position="185"/>
    </location>
</feature>
<evidence type="ECO:0000256" key="5">
    <source>
        <dbReference type="ARBA" id="ARBA00023136"/>
    </source>
</evidence>
<feature type="transmembrane region" description="Helical" evidence="7">
    <location>
        <begin position="42"/>
        <end position="66"/>
    </location>
</feature>
<keyword evidence="3 7" id="KW-0812">Transmembrane</keyword>
<accession>A0A9P6K7K6</accession>
<proteinExistence type="inferred from homology"/>
<feature type="transmembrane region" description="Helical" evidence="7">
    <location>
        <begin position="6"/>
        <end position="30"/>
    </location>
</feature>
<evidence type="ECO:0000256" key="3">
    <source>
        <dbReference type="ARBA" id="ARBA00022692"/>
    </source>
</evidence>
<name>A0A9P6K7K6_9FUNG</name>
<dbReference type="GO" id="GO:0016020">
    <property type="term" value="C:membrane"/>
    <property type="evidence" value="ECO:0007669"/>
    <property type="project" value="UniProtKB-SubCell"/>
</dbReference>
<dbReference type="EMBL" id="JAAAXW010000009">
    <property type="protein sequence ID" value="KAF9550716.1"/>
    <property type="molecule type" value="Genomic_DNA"/>
</dbReference>
<keyword evidence="9" id="KW-1185">Reference proteome</keyword>
<evidence type="ECO:0000313" key="9">
    <source>
        <dbReference type="Proteomes" id="UP000723463"/>
    </source>
</evidence>
<protein>
    <submittedName>
        <fullName evidence="8">Uncharacterized protein</fullName>
    </submittedName>
</protein>
<dbReference type="InterPro" id="IPR009311">
    <property type="entry name" value="IFI6/IFI27-like"/>
</dbReference>
<evidence type="ECO:0000256" key="7">
    <source>
        <dbReference type="SAM" id="Phobius"/>
    </source>
</evidence>
<organism evidence="8 9">
    <name type="scientific">Mortierella hygrophila</name>
    <dbReference type="NCBI Taxonomy" id="979708"/>
    <lineage>
        <taxon>Eukaryota</taxon>
        <taxon>Fungi</taxon>
        <taxon>Fungi incertae sedis</taxon>
        <taxon>Mucoromycota</taxon>
        <taxon>Mortierellomycotina</taxon>
        <taxon>Mortierellomycetes</taxon>
        <taxon>Mortierellales</taxon>
        <taxon>Mortierellaceae</taxon>
        <taxon>Mortierella</taxon>
    </lineage>
</organism>
<keyword evidence="5 7" id="KW-0472">Membrane</keyword>
<gene>
    <name evidence="8" type="ORF">EC957_012033</name>
</gene>
<dbReference type="Gene3D" id="6.10.110.10">
    <property type="match status" value="1"/>
</dbReference>
<reference evidence="8" key="1">
    <citation type="journal article" date="2020" name="Fungal Divers.">
        <title>Resolving the Mortierellaceae phylogeny through synthesis of multi-gene phylogenetics and phylogenomics.</title>
        <authorList>
            <person name="Vandepol N."/>
            <person name="Liber J."/>
            <person name="Desiro A."/>
            <person name="Na H."/>
            <person name="Kennedy M."/>
            <person name="Barry K."/>
            <person name="Grigoriev I.V."/>
            <person name="Miller A.N."/>
            <person name="O'Donnell K."/>
            <person name="Stajich J.E."/>
            <person name="Bonito G."/>
        </authorList>
    </citation>
    <scope>NUCLEOTIDE SEQUENCE</scope>
    <source>
        <strain evidence="8">NRRL 2591</strain>
    </source>
</reference>